<dbReference type="FunFam" id="3.30.160.60:FF:001732">
    <property type="entry name" value="Zgc:162936"/>
    <property type="match status" value="1"/>
</dbReference>
<evidence type="ECO:0000256" key="8">
    <source>
        <dbReference type="PROSITE-ProRule" id="PRU00042"/>
    </source>
</evidence>
<dbReference type="SUPFAM" id="SSF57667">
    <property type="entry name" value="beta-beta-alpha zinc fingers"/>
    <property type="match status" value="1"/>
</dbReference>
<feature type="domain" description="C2H2-type" evidence="9">
    <location>
        <begin position="98"/>
        <end position="125"/>
    </location>
</feature>
<accession>A0A077Z6E8</accession>
<evidence type="ECO:0000313" key="10">
    <source>
        <dbReference type="EMBL" id="CDW56057.1"/>
    </source>
</evidence>
<keyword evidence="6" id="KW-0238">DNA-binding</keyword>
<dbReference type="OrthoDB" id="6077919at2759"/>
<dbReference type="GO" id="GO:0003700">
    <property type="term" value="F:DNA-binding transcription factor activity"/>
    <property type="evidence" value="ECO:0007669"/>
    <property type="project" value="TreeGrafter"/>
</dbReference>
<sequence length="453" mass="52465">MFIVVSAQRAVEPAEVIPYSFYTAEFGSGFTVKQCGVQAMFKHPQLHVNKKVNRNVVKERSRILRYHNLFGCSKCGKTFNRRSTLWNHAKIHSDLRPYGCSVCDRRFKWKNSLLSHAKVHMRRNEISTIESMVDLKKIVRSRGTRNEAFAHDNSFTSTYCTKRKSDEEKRTYDNGNFMASMNVIRAYGYSEYFNREDGRNDRSCSCRSSSSSSSACNSIAPWVPSDFIDNVNVIPAWEYKEFVNNEDFYNDELYGRKACNAVVPGVYMGYGINKLLMQLTHYCLRDITVILPDVSFYQRLWKATFDSDVNDLSYECFVNANDNVLLPVLKRSKRDMTFQSRKEEPIFYFEYLDNCAFDALNTNLCYQEKRWAIYEYHYYGSEVSSAETDSESSAAPYDGISLENELNWKDGDNNVFRYGDGLPLEVSEEKAGHGSILMAKDCNFQLPRTYEFI</sequence>
<evidence type="ECO:0000256" key="1">
    <source>
        <dbReference type="ARBA" id="ARBA00004123"/>
    </source>
</evidence>
<dbReference type="GO" id="GO:0005694">
    <property type="term" value="C:chromosome"/>
    <property type="evidence" value="ECO:0007669"/>
    <property type="project" value="UniProtKB-ARBA"/>
</dbReference>
<dbReference type="GO" id="GO:0045893">
    <property type="term" value="P:positive regulation of DNA-templated transcription"/>
    <property type="evidence" value="ECO:0007669"/>
    <property type="project" value="UniProtKB-ARBA"/>
</dbReference>
<dbReference type="EMBL" id="HG806004">
    <property type="protein sequence ID" value="CDW56057.1"/>
    <property type="molecule type" value="Genomic_DNA"/>
</dbReference>
<dbReference type="PANTHER" id="PTHR24404">
    <property type="entry name" value="ZINC FINGER PROTEIN"/>
    <property type="match status" value="1"/>
</dbReference>
<name>A0A077Z6E8_TRITR</name>
<evidence type="ECO:0000256" key="6">
    <source>
        <dbReference type="ARBA" id="ARBA00023125"/>
    </source>
</evidence>
<evidence type="ECO:0000256" key="4">
    <source>
        <dbReference type="ARBA" id="ARBA00022771"/>
    </source>
</evidence>
<dbReference type="GO" id="GO:0000978">
    <property type="term" value="F:RNA polymerase II cis-regulatory region sequence-specific DNA binding"/>
    <property type="evidence" value="ECO:0007669"/>
    <property type="project" value="TreeGrafter"/>
</dbReference>
<dbReference type="STRING" id="36087.A0A077Z6E8"/>
<proteinExistence type="predicted"/>
<gene>
    <name evidence="10" type="ORF">TTRE_0000433101</name>
</gene>
<dbReference type="GO" id="GO:0008270">
    <property type="term" value="F:zinc ion binding"/>
    <property type="evidence" value="ECO:0007669"/>
    <property type="project" value="UniProtKB-KW"/>
</dbReference>
<feature type="domain" description="C2H2-type" evidence="9">
    <location>
        <begin position="70"/>
        <end position="97"/>
    </location>
</feature>
<keyword evidence="7" id="KW-0539">Nucleus</keyword>
<dbReference type="GO" id="GO:0006357">
    <property type="term" value="P:regulation of transcription by RNA polymerase II"/>
    <property type="evidence" value="ECO:0007669"/>
    <property type="project" value="TreeGrafter"/>
</dbReference>
<evidence type="ECO:0000256" key="5">
    <source>
        <dbReference type="ARBA" id="ARBA00022833"/>
    </source>
</evidence>
<evidence type="ECO:0000256" key="3">
    <source>
        <dbReference type="ARBA" id="ARBA00022737"/>
    </source>
</evidence>
<evidence type="ECO:0000313" key="11">
    <source>
        <dbReference type="Proteomes" id="UP000030665"/>
    </source>
</evidence>
<dbReference type="Proteomes" id="UP000030665">
    <property type="component" value="Unassembled WGS sequence"/>
</dbReference>
<keyword evidence="2" id="KW-0479">Metal-binding</keyword>
<dbReference type="Pfam" id="PF00096">
    <property type="entry name" value="zf-C2H2"/>
    <property type="match status" value="1"/>
</dbReference>
<dbReference type="AlphaFoldDB" id="A0A077Z6E8"/>
<dbReference type="InterPro" id="IPR036236">
    <property type="entry name" value="Znf_C2H2_sf"/>
</dbReference>
<keyword evidence="4 8" id="KW-0863">Zinc-finger</keyword>
<dbReference type="InterPro" id="IPR050589">
    <property type="entry name" value="Ikaros_C2H2-ZF"/>
</dbReference>
<dbReference type="GO" id="GO:0005634">
    <property type="term" value="C:nucleus"/>
    <property type="evidence" value="ECO:0007669"/>
    <property type="project" value="UniProtKB-SubCell"/>
</dbReference>
<dbReference type="InterPro" id="IPR013087">
    <property type="entry name" value="Znf_C2H2_type"/>
</dbReference>
<evidence type="ECO:0000259" key="9">
    <source>
        <dbReference type="PROSITE" id="PS50157"/>
    </source>
</evidence>
<keyword evidence="11" id="KW-1185">Reference proteome</keyword>
<reference evidence="10" key="2">
    <citation type="submission" date="2014-03" db="EMBL/GenBank/DDBJ databases">
        <title>The whipworm genome and dual-species transcriptomics of an intimate host-pathogen interaction.</title>
        <authorList>
            <person name="Foth B.J."/>
            <person name="Tsai I.J."/>
            <person name="Reid A.J."/>
            <person name="Bancroft A.J."/>
            <person name="Nichol S."/>
            <person name="Tracey A."/>
            <person name="Holroyd N."/>
            <person name="Cotton J.A."/>
            <person name="Stanley E.J."/>
            <person name="Zarowiecki M."/>
            <person name="Liu J.Z."/>
            <person name="Huckvale T."/>
            <person name="Cooper P.J."/>
            <person name="Grencis R.K."/>
            <person name="Berriman M."/>
        </authorList>
    </citation>
    <scope>NUCLEOTIDE SEQUENCE [LARGE SCALE GENOMIC DNA]</scope>
</reference>
<protein>
    <submittedName>
        <fullName evidence="10">Zf-C2H2 domain containing protein</fullName>
    </submittedName>
</protein>
<keyword evidence="5" id="KW-0862">Zinc</keyword>
<evidence type="ECO:0000256" key="7">
    <source>
        <dbReference type="ARBA" id="ARBA00023242"/>
    </source>
</evidence>
<dbReference type="FunFam" id="3.30.160.60:FF:000340">
    <property type="entry name" value="zinc finger protein 473 isoform X1"/>
    <property type="match status" value="1"/>
</dbReference>
<organism evidence="10 11">
    <name type="scientific">Trichuris trichiura</name>
    <name type="common">Whipworm</name>
    <name type="synonym">Trichocephalus trichiurus</name>
    <dbReference type="NCBI Taxonomy" id="36087"/>
    <lineage>
        <taxon>Eukaryota</taxon>
        <taxon>Metazoa</taxon>
        <taxon>Ecdysozoa</taxon>
        <taxon>Nematoda</taxon>
        <taxon>Enoplea</taxon>
        <taxon>Dorylaimia</taxon>
        <taxon>Trichinellida</taxon>
        <taxon>Trichuridae</taxon>
        <taxon>Trichuris</taxon>
    </lineage>
</organism>
<keyword evidence="3" id="KW-0677">Repeat</keyword>
<dbReference type="Gene3D" id="3.30.160.60">
    <property type="entry name" value="Classic Zinc Finger"/>
    <property type="match status" value="2"/>
</dbReference>
<dbReference type="PANTHER" id="PTHR24404:SF114">
    <property type="entry name" value="KLUMPFUSS, ISOFORM B-RELATED"/>
    <property type="match status" value="1"/>
</dbReference>
<dbReference type="PROSITE" id="PS50157">
    <property type="entry name" value="ZINC_FINGER_C2H2_2"/>
    <property type="match status" value="2"/>
</dbReference>
<dbReference type="PROSITE" id="PS00028">
    <property type="entry name" value="ZINC_FINGER_C2H2_1"/>
    <property type="match status" value="2"/>
</dbReference>
<comment type="subcellular location">
    <subcellularLocation>
        <location evidence="1">Nucleus</location>
    </subcellularLocation>
</comment>
<evidence type="ECO:0000256" key="2">
    <source>
        <dbReference type="ARBA" id="ARBA00022723"/>
    </source>
</evidence>
<dbReference type="SMART" id="SM00355">
    <property type="entry name" value="ZnF_C2H2"/>
    <property type="match status" value="2"/>
</dbReference>
<reference evidence="10" key="1">
    <citation type="submission" date="2014-01" db="EMBL/GenBank/DDBJ databases">
        <authorList>
            <person name="Aslett M."/>
        </authorList>
    </citation>
    <scope>NUCLEOTIDE SEQUENCE</scope>
</reference>